<reference evidence="3 4" key="1">
    <citation type="submission" date="2018-02" db="EMBL/GenBank/DDBJ databases">
        <authorList>
            <person name="Cohen D.B."/>
            <person name="Kent A.D."/>
        </authorList>
    </citation>
    <scope>NUCLEOTIDE SEQUENCE [LARGE SCALE GENOMIC DNA]</scope>
    <source>
        <strain evidence="3 4">ULC007</strain>
    </source>
</reference>
<dbReference type="PANTHER" id="PTHR30007">
    <property type="entry name" value="PHP DOMAIN PROTEIN"/>
    <property type="match status" value="1"/>
</dbReference>
<evidence type="ECO:0000313" key="3">
    <source>
        <dbReference type="EMBL" id="PSB17366.1"/>
    </source>
</evidence>
<dbReference type="AlphaFoldDB" id="A0A2T1DA89"/>
<keyword evidence="4" id="KW-1185">Reference proteome</keyword>
<feature type="region of interest" description="Disordered" evidence="1">
    <location>
        <begin position="1"/>
        <end position="20"/>
    </location>
</feature>
<organism evidence="3 4">
    <name type="scientific">Phormidesmis priestleyi ULC007</name>
    <dbReference type="NCBI Taxonomy" id="1920490"/>
    <lineage>
        <taxon>Bacteria</taxon>
        <taxon>Bacillati</taxon>
        <taxon>Cyanobacteriota</taxon>
        <taxon>Cyanophyceae</taxon>
        <taxon>Leptolyngbyales</taxon>
        <taxon>Leptolyngbyaceae</taxon>
        <taxon>Phormidesmis</taxon>
    </lineage>
</organism>
<dbReference type="STRING" id="1920490.GCA_001895925_01879"/>
<feature type="compositionally biased region" description="Basic and acidic residues" evidence="1">
    <location>
        <begin position="9"/>
        <end position="20"/>
    </location>
</feature>
<accession>A0A2T1DA89</accession>
<name>A0A2T1DA89_9CYAN</name>
<proteinExistence type="predicted"/>
<comment type="caution">
    <text evidence="3">The sequence shown here is derived from an EMBL/GenBank/DDBJ whole genome shotgun (WGS) entry which is preliminary data.</text>
</comment>
<dbReference type="InterPro" id="IPR025668">
    <property type="entry name" value="Tnp_DDE_dom"/>
</dbReference>
<dbReference type="EMBL" id="PVWG01000029">
    <property type="protein sequence ID" value="PSB17366.1"/>
    <property type="molecule type" value="Genomic_DNA"/>
</dbReference>
<dbReference type="RefSeq" id="WP_073074299.1">
    <property type="nucleotide sequence ID" value="NZ_MPPI01000033.1"/>
</dbReference>
<evidence type="ECO:0000259" key="2">
    <source>
        <dbReference type="Pfam" id="PF13586"/>
    </source>
</evidence>
<feature type="domain" description="Transposase DDE" evidence="2">
    <location>
        <begin position="94"/>
        <end position="156"/>
    </location>
</feature>
<dbReference type="Proteomes" id="UP000238634">
    <property type="component" value="Unassembled WGS sequence"/>
</dbReference>
<dbReference type="Pfam" id="PF13586">
    <property type="entry name" value="DDE_Tnp_1_2"/>
    <property type="match status" value="1"/>
</dbReference>
<evidence type="ECO:0000313" key="4">
    <source>
        <dbReference type="Proteomes" id="UP000238634"/>
    </source>
</evidence>
<reference evidence="3 4" key="2">
    <citation type="submission" date="2018-03" db="EMBL/GenBank/DDBJ databases">
        <title>The ancient ancestry and fast evolution of plastids.</title>
        <authorList>
            <person name="Moore K.R."/>
            <person name="Magnabosco C."/>
            <person name="Momper L."/>
            <person name="Gold D.A."/>
            <person name="Bosak T."/>
            <person name="Fournier G.P."/>
        </authorList>
    </citation>
    <scope>NUCLEOTIDE SEQUENCE [LARGE SCALE GENOMIC DNA]</scope>
    <source>
        <strain evidence="3 4">ULC007</strain>
    </source>
</reference>
<evidence type="ECO:0000256" key="1">
    <source>
        <dbReference type="SAM" id="MobiDB-lite"/>
    </source>
</evidence>
<dbReference type="PANTHER" id="PTHR30007:SF0">
    <property type="entry name" value="TRANSPOSASE"/>
    <property type="match status" value="1"/>
</dbReference>
<sequence length="170" mass="19380">MVSPSNSDQKGEEHGVDGPKKVKGCKHHLVVEGLGLVLGGYVTAANTADVKAAPAVLVWVWEQFERIAKVLADQGDREVLSALITRYFAEPERQVSVEMSQRPTETKGCQVEPKRWIVERTWTWLENARILTRDYERLPENHEGMIYIVMIRLMLRRLAKNRRACEPKTA</sequence>
<gene>
    <name evidence="3" type="ORF">C7B65_19010</name>
</gene>
<dbReference type="OrthoDB" id="532047at2"/>
<protein>
    <recommendedName>
        <fullName evidence="2">Transposase DDE domain-containing protein</fullName>
    </recommendedName>
</protein>